<keyword evidence="4" id="KW-1185">Reference proteome</keyword>
<accession>A0A4Y7QL04</accession>
<evidence type="ECO:0000313" key="3">
    <source>
        <dbReference type="EMBL" id="TDL28337.1"/>
    </source>
</evidence>
<gene>
    <name evidence="3" type="ORF">BD410DRAFT_216204</name>
</gene>
<sequence>MSQAANFASSSTTVGCQVQQSNPDISGVGIRISFYLQNFLLVLLVNRSWEDAPNALWTFITTSFGLTIAAIAQAVSGSSSNPKLSLYEAIQVSNLVWLANFGSYLALASYSRHKAFAFDKKRKKAKGIPRGHDNFVKFGAVVQTTFSMALTLYMWATADTFGDNPECNHDVKYVLFGANVPALGSGRILALVCTSVISTLYFVVTGLEMYSSWRSGRWRIFRKRDRMEGDKDRTSLALPPQVEVTSMDRGASVSLESRLTNKTSSRPTSQAHNPDLETQRASLPSRVPRKREMSIIIPETIGVESPPGQLRLSVARPSSSTSSSRRMSSASSMRSSNTMRSRRRNSQLRRRRWLDGLDAMLIGIIVFQIIVFAYFIVCSELYLKRNPSDNSDSVWGFGQILALIVVIPSIVSVIRAFYRHRLSRLDRRGKKARNTPLASHV</sequence>
<feature type="transmembrane region" description="Helical" evidence="2">
    <location>
        <begin position="188"/>
        <end position="210"/>
    </location>
</feature>
<organism evidence="3 4">
    <name type="scientific">Rickenella mellea</name>
    <dbReference type="NCBI Taxonomy" id="50990"/>
    <lineage>
        <taxon>Eukaryota</taxon>
        <taxon>Fungi</taxon>
        <taxon>Dikarya</taxon>
        <taxon>Basidiomycota</taxon>
        <taxon>Agaricomycotina</taxon>
        <taxon>Agaricomycetes</taxon>
        <taxon>Hymenochaetales</taxon>
        <taxon>Rickenellaceae</taxon>
        <taxon>Rickenella</taxon>
    </lineage>
</organism>
<feature type="transmembrane region" description="Helical" evidence="2">
    <location>
        <begin position="397"/>
        <end position="418"/>
    </location>
</feature>
<evidence type="ECO:0000313" key="4">
    <source>
        <dbReference type="Proteomes" id="UP000294933"/>
    </source>
</evidence>
<feature type="transmembrane region" description="Helical" evidence="2">
    <location>
        <begin position="134"/>
        <end position="156"/>
    </location>
</feature>
<dbReference type="STRING" id="50990.A0A4Y7QL04"/>
<dbReference type="VEuPathDB" id="FungiDB:BD410DRAFT_216204"/>
<feature type="transmembrane region" description="Helical" evidence="2">
    <location>
        <begin position="57"/>
        <end position="75"/>
    </location>
</feature>
<feature type="region of interest" description="Disordered" evidence="1">
    <location>
        <begin position="307"/>
        <end position="347"/>
    </location>
</feature>
<proteinExistence type="predicted"/>
<feature type="transmembrane region" description="Helical" evidence="2">
    <location>
        <begin position="95"/>
        <end position="113"/>
    </location>
</feature>
<keyword evidence="2" id="KW-0812">Transmembrane</keyword>
<feature type="compositionally biased region" description="Low complexity" evidence="1">
    <location>
        <begin position="318"/>
        <end position="339"/>
    </location>
</feature>
<evidence type="ECO:0000256" key="2">
    <source>
        <dbReference type="SAM" id="Phobius"/>
    </source>
</evidence>
<dbReference type="Proteomes" id="UP000294933">
    <property type="component" value="Unassembled WGS sequence"/>
</dbReference>
<keyword evidence="2" id="KW-0472">Membrane</keyword>
<dbReference type="EMBL" id="ML170157">
    <property type="protein sequence ID" value="TDL28337.1"/>
    <property type="molecule type" value="Genomic_DNA"/>
</dbReference>
<dbReference type="OrthoDB" id="5427664at2759"/>
<feature type="transmembrane region" description="Helical" evidence="2">
    <location>
        <begin position="28"/>
        <end position="45"/>
    </location>
</feature>
<feature type="transmembrane region" description="Helical" evidence="2">
    <location>
        <begin position="353"/>
        <end position="377"/>
    </location>
</feature>
<protein>
    <submittedName>
        <fullName evidence="3">Uncharacterized protein</fullName>
    </submittedName>
</protein>
<evidence type="ECO:0000256" key="1">
    <source>
        <dbReference type="SAM" id="MobiDB-lite"/>
    </source>
</evidence>
<feature type="region of interest" description="Disordered" evidence="1">
    <location>
        <begin position="229"/>
        <end position="289"/>
    </location>
</feature>
<reference evidence="3 4" key="1">
    <citation type="submission" date="2018-06" db="EMBL/GenBank/DDBJ databases">
        <title>A transcriptomic atlas of mushroom development highlights an independent origin of complex multicellularity.</title>
        <authorList>
            <consortium name="DOE Joint Genome Institute"/>
            <person name="Krizsan K."/>
            <person name="Almasi E."/>
            <person name="Merenyi Z."/>
            <person name="Sahu N."/>
            <person name="Viragh M."/>
            <person name="Koszo T."/>
            <person name="Mondo S."/>
            <person name="Kiss B."/>
            <person name="Balint B."/>
            <person name="Kues U."/>
            <person name="Barry K."/>
            <person name="Hegedus J.C."/>
            <person name="Henrissat B."/>
            <person name="Johnson J."/>
            <person name="Lipzen A."/>
            <person name="Ohm R."/>
            <person name="Nagy I."/>
            <person name="Pangilinan J."/>
            <person name="Yan J."/>
            <person name="Xiong Y."/>
            <person name="Grigoriev I.V."/>
            <person name="Hibbett D.S."/>
            <person name="Nagy L.G."/>
        </authorList>
    </citation>
    <scope>NUCLEOTIDE SEQUENCE [LARGE SCALE GENOMIC DNA]</scope>
    <source>
        <strain evidence="3 4">SZMC22713</strain>
    </source>
</reference>
<name>A0A4Y7QL04_9AGAM</name>
<feature type="compositionally biased region" description="Polar residues" evidence="1">
    <location>
        <begin position="254"/>
        <end position="272"/>
    </location>
</feature>
<keyword evidence="2" id="KW-1133">Transmembrane helix</keyword>
<dbReference type="AlphaFoldDB" id="A0A4Y7QL04"/>